<dbReference type="InterPro" id="IPR019424">
    <property type="entry name" value="7TM_GPCR_Srsx"/>
</dbReference>
<feature type="transmembrane region" description="Helical" evidence="10">
    <location>
        <begin position="266"/>
        <end position="289"/>
    </location>
</feature>
<evidence type="ECO:0000313" key="11">
    <source>
        <dbReference type="EMBL" id="KFD57376.1"/>
    </source>
</evidence>
<dbReference type="Proteomes" id="UP000030758">
    <property type="component" value="Unassembled WGS sequence"/>
</dbReference>
<dbReference type="EMBL" id="KL367476">
    <property type="protein sequence ID" value="KFD72765.1"/>
    <property type="molecule type" value="Genomic_DNA"/>
</dbReference>
<dbReference type="AlphaFoldDB" id="A0A085NTG9"/>
<comment type="subcellular location">
    <subcellularLocation>
        <location evidence="1">Cell membrane</location>
        <topology evidence="1">Multi-pass membrane protein</topology>
    </subcellularLocation>
</comment>
<name>A0A085NTG9_9BILA</name>
<protein>
    <recommendedName>
        <fullName evidence="14">G-protein coupled receptors family 1 profile domain-containing protein</fullName>
    </recommendedName>
</protein>
<dbReference type="Pfam" id="PF10320">
    <property type="entry name" value="7TM_GPCR_Srsx"/>
    <property type="match status" value="1"/>
</dbReference>
<reference evidence="12 13" key="1">
    <citation type="journal article" date="2014" name="Nat. Genet.">
        <title>Genome and transcriptome of the porcine whipworm Trichuris suis.</title>
        <authorList>
            <person name="Jex A.R."/>
            <person name="Nejsum P."/>
            <person name="Schwarz E.M."/>
            <person name="Hu L."/>
            <person name="Young N.D."/>
            <person name="Hall R.S."/>
            <person name="Korhonen P.K."/>
            <person name="Liao S."/>
            <person name="Thamsborg S."/>
            <person name="Xia J."/>
            <person name="Xu P."/>
            <person name="Wang S."/>
            <person name="Scheerlinck J.P."/>
            <person name="Hofmann A."/>
            <person name="Sternberg P.W."/>
            <person name="Wang J."/>
            <person name="Gasser R.B."/>
        </authorList>
    </citation>
    <scope>NUCLEOTIDE SEQUENCE [LARGE SCALE GENOMIC DNA]</scope>
    <source>
        <strain evidence="12">DCEP-RM93F</strain>
        <strain evidence="11">DCEP-RM93M</strain>
    </source>
</reference>
<feature type="transmembrane region" description="Helical" evidence="10">
    <location>
        <begin position="139"/>
        <end position="158"/>
    </location>
</feature>
<evidence type="ECO:0000313" key="12">
    <source>
        <dbReference type="EMBL" id="KFD72765.1"/>
    </source>
</evidence>
<evidence type="ECO:0000256" key="2">
    <source>
        <dbReference type="ARBA" id="ARBA00022475"/>
    </source>
</evidence>
<dbReference type="SUPFAM" id="SSF81321">
    <property type="entry name" value="Family A G protein-coupled receptor-like"/>
    <property type="match status" value="1"/>
</dbReference>
<evidence type="ECO:0000256" key="8">
    <source>
        <dbReference type="ARBA" id="ARBA00023180"/>
    </source>
</evidence>
<keyword evidence="2" id="KW-1003">Cell membrane</keyword>
<keyword evidence="7" id="KW-0675">Receptor</keyword>
<dbReference type="OrthoDB" id="5918427at2759"/>
<dbReference type="PANTHER" id="PTHR24246">
    <property type="entry name" value="OLFACTORY RECEPTOR AND ADENOSINE RECEPTOR"/>
    <property type="match status" value="1"/>
</dbReference>
<keyword evidence="3 10" id="KW-0812">Transmembrane</keyword>
<dbReference type="EMBL" id="KL363189">
    <property type="protein sequence ID" value="KFD57376.1"/>
    <property type="molecule type" value="Genomic_DNA"/>
</dbReference>
<dbReference type="Proteomes" id="UP000030764">
    <property type="component" value="Unassembled WGS sequence"/>
</dbReference>
<keyword evidence="6 10" id="KW-0472">Membrane</keyword>
<proteinExistence type="predicted"/>
<evidence type="ECO:0000256" key="4">
    <source>
        <dbReference type="ARBA" id="ARBA00022989"/>
    </source>
</evidence>
<sequence length="328" mass="36071">MANGHNESDLTLATNVLTSLRPVQYFDVVIGLVISLASAISIVAIFKDTTLRRKNAYILAGVLCFGYFVHSVGITAKGIFALAYDSIHEQTMQTMQECANEWVVLVTGAEIIIDTSFLIAVDRCLAVFLPIFYRGQKNCWWPAGQLIIVFIHLVSAILRELSYTSDKPIPLCTILTAMDIHAFVGMMVEFNSIVALTIVLYVVVIAWARHSIRKAATYGGNAALQRKRLNWKLIVTMALNMAVYSMTMFIGNVCFTSAALVDDVSAVVPLLILGEVDHLSGFLGLCVLFSRMGEFRAAVFRLFNLKVGPIQPSEGYKTDLSSNRTGIA</sequence>
<keyword evidence="5" id="KW-0297">G-protein coupled receptor</keyword>
<feature type="transmembrane region" description="Helical" evidence="10">
    <location>
        <begin position="193"/>
        <end position="212"/>
    </location>
</feature>
<evidence type="ECO:0000256" key="3">
    <source>
        <dbReference type="ARBA" id="ARBA00022692"/>
    </source>
</evidence>
<keyword evidence="4 10" id="KW-1133">Transmembrane helix</keyword>
<organism evidence="12">
    <name type="scientific">Trichuris suis</name>
    <name type="common">pig whipworm</name>
    <dbReference type="NCBI Taxonomy" id="68888"/>
    <lineage>
        <taxon>Eukaryota</taxon>
        <taxon>Metazoa</taxon>
        <taxon>Ecdysozoa</taxon>
        <taxon>Nematoda</taxon>
        <taxon>Enoplea</taxon>
        <taxon>Dorylaimia</taxon>
        <taxon>Trichinellida</taxon>
        <taxon>Trichuridae</taxon>
        <taxon>Trichuris</taxon>
    </lineage>
</organism>
<feature type="transmembrane region" description="Helical" evidence="10">
    <location>
        <begin position="58"/>
        <end position="82"/>
    </location>
</feature>
<dbReference type="InterPro" id="IPR000276">
    <property type="entry name" value="GPCR_Rhodpsn"/>
</dbReference>
<evidence type="ECO:0000256" key="5">
    <source>
        <dbReference type="ARBA" id="ARBA00023040"/>
    </source>
</evidence>
<evidence type="ECO:0000256" key="7">
    <source>
        <dbReference type="ARBA" id="ARBA00023170"/>
    </source>
</evidence>
<evidence type="ECO:0000256" key="10">
    <source>
        <dbReference type="SAM" id="Phobius"/>
    </source>
</evidence>
<evidence type="ECO:0000256" key="9">
    <source>
        <dbReference type="ARBA" id="ARBA00023224"/>
    </source>
</evidence>
<feature type="transmembrane region" description="Helical" evidence="10">
    <location>
        <begin position="25"/>
        <end position="46"/>
    </location>
</feature>
<accession>A0A085NTG9</accession>
<dbReference type="PANTHER" id="PTHR24246:SF27">
    <property type="entry name" value="ADENOSINE RECEPTOR, ISOFORM A"/>
    <property type="match status" value="1"/>
</dbReference>
<evidence type="ECO:0000313" key="13">
    <source>
        <dbReference type="Proteomes" id="UP000030764"/>
    </source>
</evidence>
<feature type="transmembrane region" description="Helical" evidence="10">
    <location>
        <begin position="233"/>
        <end position="260"/>
    </location>
</feature>
<dbReference type="Gene3D" id="1.20.1070.10">
    <property type="entry name" value="Rhodopsin 7-helix transmembrane proteins"/>
    <property type="match status" value="1"/>
</dbReference>
<keyword evidence="13" id="KW-1185">Reference proteome</keyword>
<evidence type="ECO:0008006" key="14">
    <source>
        <dbReference type="Google" id="ProtNLM"/>
    </source>
</evidence>
<dbReference type="SMART" id="SM01381">
    <property type="entry name" value="7TM_GPCR_Srsx"/>
    <property type="match status" value="1"/>
</dbReference>
<gene>
    <name evidence="11" type="ORF">M513_01887</name>
    <name evidence="12" type="ORF">M514_01887</name>
</gene>
<keyword evidence="8" id="KW-0325">Glycoprotein</keyword>
<evidence type="ECO:0000256" key="1">
    <source>
        <dbReference type="ARBA" id="ARBA00004651"/>
    </source>
</evidence>
<keyword evidence="9" id="KW-0807">Transducer</keyword>
<feature type="transmembrane region" description="Helical" evidence="10">
    <location>
        <begin position="102"/>
        <end position="132"/>
    </location>
</feature>
<dbReference type="GO" id="GO:0005886">
    <property type="term" value="C:plasma membrane"/>
    <property type="evidence" value="ECO:0007669"/>
    <property type="project" value="UniProtKB-SubCell"/>
</dbReference>
<dbReference type="GO" id="GO:0004930">
    <property type="term" value="F:G protein-coupled receptor activity"/>
    <property type="evidence" value="ECO:0007669"/>
    <property type="project" value="UniProtKB-KW"/>
</dbReference>
<evidence type="ECO:0000256" key="6">
    <source>
        <dbReference type="ARBA" id="ARBA00023136"/>
    </source>
</evidence>